<dbReference type="AlphaFoldDB" id="A0A1G1VZW2"/>
<keyword evidence="1" id="KW-1133">Transmembrane helix</keyword>
<evidence type="ECO:0008006" key="4">
    <source>
        <dbReference type="Google" id="ProtNLM"/>
    </source>
</evidence>
<name>A0A1G1VZW2_9BACT</name>
<comment type="caution">
    <text evidence="2">The sequence shown here is derived from an EMBL/GenBank/DDBJ whole genome shotgun (WGS) entry which is preliminary data.</text>
</comment>
<evidence type="ECO:0000256" key="1">
    <source>
        <dbReference type="SAM" id="Phobius"/>
    </source>
</evidence>
<evidence type="ECO:0000313" key="3">
    <source>
        <dbReference type="Proteomes" id="UP000176299"/>
    </source>
</evidence>
<gene>
    <name evidence="2" type="ORF">A2113_01485</name>
</gene>
<dbReference type="STRING" id="1802591.A2113_01485"/>
<sequence length="212" mass="23279">MIINPQFFGFLILVTIIFLTGEFLLKYRRLDSELTRRLTHFFSGIVVFFMPLYLSLSQAIVIGSLFAAILLFAERLKILPSITKVTRKSYGSILFPVGLIASGLLFWNTNTPAFQLSVLVLAISDPVAGAVGHKLGRKKFLTGTTVGSLAFFLVTAVIFVSFGLFLGSFSIKNLFYFATFSFVLTIVEAGTTRGLDNLVLPPIAGLLASFLF</sequence>
<feature type="transmembrane region" description="Helical" evidence="1">
    <location>
        <begin position="144"/>
        <end position="167"/>
    </location>
</feature>
<dbReference type="Proteomes" id="UP000176299">
    <property type="component" value="Unassembled WGS sequence"/>
</dbReference>
<reference evidence="2 3" key="1">
    <citation type="journal article" date="2016" name="Nat. Commun.">
        <title>Thousands of microbial genomes shed light on interconnected biogeochemical processes in an aquifer system.</title>
        <authorList>
            <person name="Anantharaman K."/>
            <person name="Brown C.T."/>
            <person name="Hug L.A."/>
            <person name="Sharon I."/>
            <person name="Castelle C.J."/>
            <person name="Probst A.J."/>
            <person name="Thomas B.C."/>
            <person name="Singh A."/>
            <person name="Wilkins M.J."/>
            <person name="Karaoz U."/>
            <person name="Brodie E.L."/>
            <person name="Williams K.H."/>
            <person name="Hubbard S.S."/>
            <person name="Banfield J.F."/>
        </authorList>
    </citation>
    <scope>NUCLEOTIDE SEQUENCE [LARGE SCALE GENOMIC DNA]</scope>
</reference>
<proteinExistence type="predicted"/>
<feature type="transmembrane region" description="Helical" evidence="1">
    <location>
        <begin position="173"/>
        <end position="191"/>
    </location>
</feature>
<organism evidence="2 3">
    <name type="scientific">Candidatus Woykebacteria bacterium GWA1_44_8</name>
    <dbReference type="NCBI Taxonomy" id="1802591"/>
    <lineage>
        <taxon>Bacteria</taxon>
        <taxon>Candidatus Woykeibacteriota</taxon>
    </lineage>
</organism>
<keyword evidence="1" id="KW-0812">Transmembrane</keyword>
<keyword evidence="1" id="KW-0472">Membrane</keyword>
<feature type="transmembrane region" description="Helical" evidence="1">
    <location>
        <begin position="6"/>
        <end position="25"/>
    </location>
</feature>
<protein>
    <recommendedName>
        <fullName evidence="4">Phosphatidate cytidylyltransferase</fullName>
    </recommendedName>
</protein>
<dbReference type="EMBL" id="MHCN01000019">
    <property type="protein sequence ID" value="OGY20958.1"/>
    <property type="molecule type" value="Genomic_DNA"/>
</dbReference>
<feature type="transmembrane region" description="Helical" evidence="1">
    <location>
        <begin position="90"/>
        <end position="107"/>
    </location>
</feature>
<evidence type="ECO:0000313" key="2">
    <source>
        <dbReference type="EMBL" id="OGY20958.1"/>
    </source>
</evidence>
<accession>A0A1G1VZW2</accession>